<feature type="region of interest" description="Disordered" evidence="1">
    <location>
        <begin position="89"/>
        <end position="111"/>
    </location>
</feature>
<dbReference type="Gene3D" id="4.10.60.10">
    <property type="entry name" value="Zinc finger, CCHC-type"/>
    <property type="match status" value="1"/>
</dbReference>
<dbReference type="Pfam" id="PF14223">
    <property type="entry name" value="Retrotran_gag_2"/>
    <property type="match status" value="1"/>
</dbReference>
<dbReference type="AlphaFoldDB" id="A0A2I0X2K0"/>
<evidence type="ECO:0000313" key="2">
    <source>
        <dbReference type="EMBL" id="PKU82148.1"/>
    </source>
</evidence>
<gene>
    <name evidence="2" type="ORF">MA16_Dca004166</name>
</gene>
<sequence length="227" mass="24805">MMQYLNEVKVLVDHIAAAGAQLDPEEIIIHIINGLPPAYQSFKTYIRTMTNPLSLDQLYSLLISEEIHIAADNVRFASMTDQPHALFVNRGRGRRSRTRPPVNSNPTSEPPSAAVIQCQICLKKGHTATDCWHRSNLQYVPRSTKQPAKALLADSNQSHTDWYLDSGASAHMTRSLDNLSISAPYQGSDGIVIGDGSSVNIANSGRGLLPTPSRYADQSRTPSGTLP</sequence>
<evidence type="ECO:0000313" key="3">
    <source>
        <dbReference type="Proteomes" id="UP000233837"/>
    </source>
</evidence>
<accession>A0A2I0X2K0</accession>
<feature type="region of interest" description="Disordered" evidence="1">
    <location>
        <begin position="204"/>
        <end position="227"/>
    </location>
</feature>
<proteinExistence type="predicted"/>
<reference evidence="2 3" key="2">
    <citation type="journal article" date="2017" name="Nature">
        <title>The Apostasia genome and the evolution of orchids.</title>
        <authorList>
            <person name="Zhang G.Q."/>
            <person name="Liu K.W."/>
            <person name="Li Z."/>
            <person name="Lohaus R."/>
            <person name="Hsiao Y.Y."/>
            <person name="Niu S.C."/>
            <person name="Wang J.Y."/>
            <person name="Lin Y.C."/>
            <person name="Xu Q."/>
            <person name="Chen L.J."/>
            <person name="Yoshida K."/>
            <person name="Fujiwara S."/>
            <person name="Wang Z.W."/>
            <person name="Zhang Y.Q."/>
            <person name="Mitsuda N."/>
            <person name="Wang M."/>
            <person name="Liu G.H."/>
            <person name="Pecoraro L."/>
            <person name="Huang H.X."/>
            <person name="Xiao X.J."/>
            <person name="Lin M."/>
            <person name="Wu X.Y."/>
            <person name="Wu W.L."/>
            <person name="Chen Y.Y."/>
            <person name="Chang S.B."/>
            <person name="Sakamoto S."/>
            <person name="Ohme-Takagi M."/>
            <person name="Yagi M."/>
            <person name="Zeng S.J."/>
            <person name="Shen C.Y."/>
            <person name="Yeh C.M."/>
            <person name="Luo Y.B."/>
            <person name="Tsai W.C."/>
            <person name="Van de Peer Y."/>
            <person name="Liu Z.J."/>
        </authorList>
    </citation>
    <scope>NUCLEOTIDE SEQUENCE [LARGE SCALE GENOMIC DNA]</scope>
    <source>
        <tissue evidence="2">The whole plant</tissue>
    </source>
</reference>
<dbReference type="EMBL" id="KZ502211">
    <property type="protein sequence ID" value="PKU82148.1"/>
    <property type="molecule type" value="Genomic_DNA"/>
</dbReference>
<dbReference type="PANTHER" id="PTHR47481:SF22">
    <property type="entry name" value="RETROTRANSPOSON GAG DOMAIN-CONTAINING PROTEIN"/>
    <property type="match status" value="1"/>
</dbReference>
<evidence type="ECO:0000256" key="1">
    <source>
        <dbReference type="SAM" id="MobiDB-lite"/>
    </source>
</evidence>
<feature type="compositionally biased region" description="Polar residues" evidence="1">
    <location>
        <begin position="216"/>
        <end position="227"/>
    </location>
</feature>
<keyword evidence="3" id="KW-1185">Reference proteome</keyword>
<organism evidence="2 3">
    <name type="scientific">Dendrobium catenatum</name>
    <dbReference type="NCBI Taxonomy" id="906689"/>
    <lineage>
        <taxon>Eukaryota</taxon>
        <taxon>Viridiplantae</taxon>
        <taxon>Streptophyta</taxon>
        <taxon>Embryophyta</taxon>
        <taxon>Tracheophyta</taxon>
        <taxon>Spermatophyta</taxon>
        <taxon>Magnoliopsida</taxon>
        <taxon>Liliopsida</taxon>
        <taxon>Asparagales</taxon>
        <taxon>Orchidaceae</taxon>
        <taxon>Epidendroideae</taxon>
        <taxon>Malaxideae</taxon>
        <taxon>Dendrobiinae</taxon>
        <taxon>Dendrobium</taxon>
    </lineage>
</organism>
<dbReference type="Proteomes" id="UP000233837">
    <property type="component" value="Unassembled WGS sequence"/>
</dbReference>
<protein>
    <recommendedName>
        <fullName evidence="4">Retrovirus-related Pol polyprotein from transposon TNT 1-94</fullName>
    </recommendedName>
</protein>
<name>A0A2I0X2K0_9ASPA</name>
<evidence type="ECO:0008006" key="4">
    <source>
        <dbReference type="Google" id="ProtNLM"/>
    </source>
</evidence>
<reference evidence="2 3" key="1">
    <citation type="journal article" date="2016" name="Sci. Rep.">
        <title>The Dendrobium catenatum Lindl. genome sequence provides insights into polysaccharide synthase, floral development and adaptive evolution.</title>
        <authorList>
            <person name="Zhang G.Q."/>
            <person name="Xu Q."/>
            <person name="Bian C."/>
            <person name="Tsai W.C."/>
            <person name="Yeh C.M."/>
            <person name="Liu K.W."/>
            <person name="Yoshida K."/>
            <person name="Zhang L.S."/>
            <person name="Chang S.B."/>
            <person name="Chen F."/>
            <person name="Shi Y."/>
            <person name="Su Y.Y."/>
            <person name="Zhang Y.Q."/>
            <person name="Chen L.J."/>
            <person name="Yin Y."/>
            <person name="Lin M."/>
            <person name="Huang H."/>
            <person name="Deng H."/>
            <person name="Wang Z.W."/>
            <person name="Zhu S.L."/>
            <person name="Zhao X."/>
            <person name="Deng C."/>
            <person name="Niu S.C."/>
            <person name="Huang J."/>
            <person name="Wang M."/>
            <person name="Liu G.H."/>
            <person name="Yang H.J."/>
            <person name="Xiao X.J."/>
            <person name="Hsiao Y.Y."/>
            <person name="Wu W.L."/>
            <person name="Chen Y.Y."/>
            <person name="Mitsuda N."/>
            <person name="Ohme-Takagi M."/>
            <person name="Luo Y.B."/>
            <person name="Van de Peer Y."/>
            <person name="Liu Z.J."/>
        </authorList>
    </citation>
    <scope>NUCLEOTIDE SEQUENCE [LARGE SCALE GENOMIC DNA]</scope>
    <source>
        <tissue evidence="2">The whole plant</tissue>
    </source>
</reference>
<dbReference type="PANTHER" id="PTHR47481">
    <property type="match status" value="1"/>
</dbReference>